<evidence type="ECO:0000313" key="10">
    <source>
        <dbReference type="EMBL" id="WTS11568.1"/>
    </source>
</evidence>
<dbReference type="InterPro" id="IPR013783">
    <property type="entry name" value="Ig-like_fold"/>
</dbReference>
<name>A0AAU1U4L6_9ACTN</name>
<dbReference type="Pfam" id="PF00082">
    <property type="entry name" value="Peptidase_S8"/>
    <property type="match status" value="1"/>
</dbReference>
<keyword evidence="2 6" id="KW-0645">Protease</keyword>
<comment type="similarity">
    <text evidence="1 6 7">Belongs to the peptidase S8 family.</text>
</comment>
<evidence type="ECO:0000256" key="5">
    <source>
        <dbReference type="PIRSR" id="PIRSR615500-1"/>
    </source>
</evidence>
<organism evidence="10">
    <name type="scientific">Streptomyces sp. NBC_00119</name>
    <dbReference type="NCBI Taxonomy" id="2975659"/>
    <lineage>
        <taxon>Bacteria</taxon>
        <taxon>Bacillati</taxon>
        <taxon>Actinomycetota</taxon>
        <taxon>Actinomycetes</taxon>
        <taxon>Kitasatosporales</taxon>
        <taxon>Streptomycetaceae</taxon>
        <taxon>Streptomyces</taxon>
    </lineage>
</organism>
<dbReference type="Gene3D" id="2.60.40.10">
    <property type="entry name" value="Immunoglobulins"/>
    <property type="match status" value="1"/>
</dbReference>
<dbReference type="Gene3D" id="3.50.30.30">
    <property type="match status" value="1"/>
</dbReference>
<feature type="active site" description="Charge relay system" evidence="5 6">
    <location>
        <position position="283"/>
    </location>
</feature>
<keyword evidence="8" id="KW-0732">Signal</keyword>
<evidence type="ECO:0000256" key="8">
    <source>
        <dbReference type="SAM" id="SignalP"/>
    </source>
</evidence>
<dbReference type="PRINTS" id="PR00723">
    <property type="entry name" value="SUBTILISIN"/>
</dbReference>
<dbReference type="CDD" id="cd07487">
    <property type="entry name" value="Peptidases_S8_1"/>
    <property type="match status" value="1"/>
</dbReference>
<dbReference type="SUPFAM" id="SSF52743">
    <property type="entry name" value="Subtilisin-like"/>
    <property type="match status" value="1"/>
</dbReference>
<keyword evidence="4 6" id="KW-0720">Serine protease</keyword>
<dbReference type="GO" id="GO:0006508">
    <property type="term" value="P:proteolysis"/>
    <property type="evidence" value="ECO:0007669"/>
    <property type="project" value="UniProtKB-KW"/>
</dbReference>
<evidence type="ECO:0000256" key="6">
    <source>
        <dbReference type="PROSITE-ProRule" id="PRU01240"/>
    </source>
</evidence>
<gene>
    <name evidence="10" type="ORF">OHU69_11255</name>
</gene>
<sequence>MHISTGRIRRTAATGAALALTLSLTALPGIATASPPAAVPLSTAHPPAAAPRLTLITGDTVAVTTGAGGKPTVDVVSEAGTSKQFQLISGRNGDMYVYPEDALTAIAAGTVDPELFNVTQMLKDGNGDAKGAQLPAIVKFQGKPTPAALNQDAKRLPSARTQRVMPKLGMTSVDIDKSRAKKFWQAVKPVRRAGGAKRGAPAVVPGSAGVAKVWYDAKAKVSLDQSVPQIGAPQAWAEGYNGKGVKVAVLDTGVDLTNADVAPSITASESFVAGQTVQDGFGHGTHVADIIAGNGANSDGKYKGVAPGADLLIGKVLNNSGKGTDADIIAGMDWAVAQGANIVSMSLGGTARPGGDVLSQAVDSLSASSHTLFAIAAGNTGPGTSTLGTPGIADSALTVGAVDRSDALADFSSRGPRLGDNVIKPDITAPGVDIVAARAAGTTMGTPVNQYYTSASGTSMATPHVAGAAAILAQRHPDWTGKQLKDSLTAHSKASASYTPFQQGYGRVDVPAAVDSQLGLSGRADFGLIAWQKDTYSPQTRTLTFHNSGSAETTLNVATTIEDSSGAAPADGAMTLSGANLSGGKLTVPAGGSADVTVTLDPNGLAPKQYSGSITATAGSGETVHTPVAFKMDVEHHDVTVNIKDRFGNAPSIASLTIHGIDNDSWQHVYVYGGQTSTTFAMPVGRYSIEGAVYTAVPGEPTRAYAEDLFALPNIDVAHQDQTQTVDGTTATEATVKVTGEKRPLERSSYMTMISRDDGAGGHGNFFGSAGLLNGAERGVGAIPSQTATTGTLRTYTYLTERQPLLQVSVTSPERSSIPVAGSALSPRFEGTKKVQLVDAGTGTAEDFAKIHAAGKAVLISAADLDAVDAQVTRAAAAGAVTVLVAPTKANPLGGGSIAADLPIPVTDTSFDSGRALLAMLAKGKVTVTLTGVLESGYTYSTQFASDGRIPASLAKTVSTRDFVKVRSTYHADRIRHLGYETLNVWSPHQPTSLKASQYVSMGGSMDDYVLASPELAYAQTVNPSILSSAFMTEPAVTYPTPGRSYRKDWLAAPMHPSVDDPAVCAFCRSNLWVRTTSSAGGDAEPAHQLVNGPTAAWTFFRDGRQITDTSQLMVPQKAPYTFVQDVSRPTDHPGVTLGGKVHTEWNFTSAAPTTMDVKDCDTGVLPEATLCESMPVVTIGYRMPLDVLNQAPAGQAFVFTVDGGRAKGWSGGNTAMAGAKVSVSYDEGASWKPTTVLRKGSRSFQVVVKHPELAKTSGYVTLKTEVWDSAGDRTVQTITRAYALK</sequence>
<dbReference type="InterPro" id="IPR023828">
    <property type="entry name" value="Peptidase_S8_Ser-AS"/>
</dbReference>
<feature type="active site" description="Charge relay system" evidence="5 6">
    <location>
        <position position="251"/>
    </location>
</feature>
<dbReference type="PROSITE" id="PS00138">
    <property type="entry name" value="SUBTILASE_SER"/>
    <property type="match status" value="1"/>
</dbReference>
<dbReference type="PROSITE" id="PS51892">
    <property type="entry name" value="SUBTILASE"/>
    <property type="match status" value="1"/>
</dbReference>
<keyword evidence="3 6" id="KW-0378">Hydrolase</keyword>
<evidence type="ECO:0000256" key="3">
    <source>
        <dbReference type="ARBA" id="ARBA00022801"/>
    </source>
</evidence>
<dbReference type="InterPro" id="IPR015500">
    <property type="entry name" value="Peptidase_S8_subtilisin-rel"/>
</dbReference>
<dbReference type="GO" id="GO:0004252">
    <property type="term" value="F:serine-type endopeptidase activity"/>
    <property type="evidence" value="ECO:0007669"/>
    <property type="project" value="UniProtKB-UniRule"/>
</dbReference>
<reference evidence="10" key="1">
    <citation type="submission" date="2022-10" db="EMBL/GenBank/DDBJ databases">
        <title>The complete genomes of actinobacterial strains from the NBC collection.</title>
        <authorList>
            <person name="Joergensen T.S."/>
            <person name="Alvarez Arevalo M."/>
            <person name="Sterndorff E.B."/>
            <person name="Faurdal D."/>
            <person name="Vuksanovic O."/>
            <person name="Mourched A.-S."/>
            <person name="Charusanti P."/>
            <person name="Shaw S."/>
            <person name="Blin K."/>
            <person name="Weber T."/>
        </authorList>
    </citation>
    <scope>NUCLEOTIDE SEQUENCE</scope>
    <source>
        <strain evidence="10">NBC_00119</strain>
    </source>
</reference>
<dbReference type="EMBL" id="CP108195">
    <property type="protein sequence ID" value="WTS11568.1"/>
    <property type="molecule type" value="Genomic_DNA"/>
</dbReference>
<dbReference type="PANTHER" id="PTHR43806:SF65">
    <property type="entry name" value="SERINE PROTEASE APRX"/>
    <property type="match status" value="1"/>
</dbReference>
<feature type="chain" id="PRO_5043625635" evidence="8">
    <location>
        <begin position="34"/>
        <end position="1286"/>
    </location>
</feature>
<dbReference type="InterPro" id="IPR050131">
    <property type="entry name" value="Peptidase_S8_subtilisin-like"/>
</dbReference>
<dbReference type="InterPro" id="IPR000209">
    <property type="entry name" value="Peptidase_S8/S53_dom"/>
</dbReference>
<evidence type="ECO:0000256" key="7">
    <source>
        <dbReference type="RuleBase" id="RU003355"/>
    </source>
</evidence>
<dbReference type="InterPro" id="IPR023827">
    <property type="entry name" value="Peptidase_S8_Asp-AS"/>
</dbReference>
<dbReference type="GO" id="GO:0005975">
    <property type="term" value="P:carbohydrate metabolic process"/>
    <property type="evidence" value="ECO:0007669"/>
    <property type="project" value="UniProtKB-ARBA"/>
</dbReference>
<dbReference type="InterPro" id="IPR036852">
    <property type="entry name" value="Peptidase_S8/S53_dom_sf"/>
</dbReference>
<dbReference type="Gene3D" id="3.40.50.200">
    <property type="entry name" value="Peptidase S8/S53 domain"/>
    <property type="match status" value="1"/>
</dbReference>
<dbReference type="PROSITE" id="PS00136">
    <property type="entry name" value="SUBTILASE_ASP"/>
    <property type="match status" value="1"/>
</dbReference>
<dbReference type="PANTHER" id="PTHR43806">
    <property type="entry name" value="PEPTIDASE S8"/>
    <property type="match status" value="1"/>
</dbReference>
<accession>A0AAU1U4L6</accession>
<proteinExistence type="inferred from homology"/>
<evidence type="ECO:0000256" key="2">
    <source>
        <dbReference type="ARBA" id="ARBA00022670"/>
    </source>
</evidence>
<dbReference type="InterPro" id="IPR046450">
    <property type="entry name" value="PA_dom_sf"/>
</dbReference>
<protein>
    <submittedName>
        <fullName evidence="10">S8 family serine peptidase</fullName>
    </submittedName>
</protein>
<evidence type="ECO:0000259" key="9">
    <source>
        <dbReference type="Pfam" id="PF00082"/>
    </source>
</evidence>
<feature type="signal peptide" evidence="8">
    <location>
        <begin position="1"/>
        <end position="33"/>
    </location>
</feature>
<feature type="domain" description="Peptidase S8/S53" evidence="9">
    <location>
        <begin position="242"/>
        <end position="506"/>
    </location>
</feature>
<dbReference type="SUPFAM" id="SSF52025">
    <property type="entry name" value="PA domain"/>
    <property type="match status" value="1"/>
</dbReference>
<evidence type="ECO:0000256" key="4">
    <source>
        <dbReference type="ARBA" id="ARBA00022825"/>
    </source>
</evidence>
<feature type="active site" description="Charge relay system" evidence="5 6">
    <location>
        <position position="459"/>
    </location>
</feature>
<evidence type="ECO:0000256" key="1">
    <source>
        <dbReference type="ARBA" id="ARBA00011073"/>
    </source>
</evidence>